<sequence>MENIDPRIDAIYEADPLLKLVGPGTITDVLNAAAKAGLSIHEVNTGTLAGAEAIMDVHPTYNRPVLVSRDLVSFAAVAGEWQTASAEVLEDARA</sequence>
<dbReference type="Proteomes" id="UP001589536">
    <property type="component" value="Unassembled WGS sequence"/>
</dbReference>
<dbReference type="RefSeq" id="WP_345042642.1">
    <property type="nucleotide sequence ID" value="NZ_BAABED010000001.1"/>
</dbReference>
<accession>A0ABV5UNK5</accession>
<reference evidence="1 2" key="1">
    <citation type="submission" date="2024-09" db="EMBL/GenBank/DDBJ databases">
        <authorList>
            <person name="Sun Q."/>
            <person name="Mori K."/>
        </authorList>
    </citation>
    <scope>NUCLEOTIDE SEQUENCE [LARGE SCALE GENOMIC DNA]</scope>
    <source>
        <strain evidence="1 2">JCM 13519</strain>
    </source>
</reference>
<gene>
    <name evidence="1" type="ORF">ACFFPI_07480</name>
</gene>
<proteinExistence type="predicted"/>
<comment type="caution">
    <text evidence="1">The sequence shown here is derived from an EMBL/GenBank/DDBJ whole genome shotgun (WGS) entry which is preliminary data.</text>
</comment>
<evidence type="ECO:0000313" key="1">
    <source>
        <dbReference type="EMBL" id="MFB9713996.1"/>
    </source>
</evidence>
<organism evidence="1 2">
    <name type="scientific">Arthrobacter methylotrophus</name>
    <dbReference type="NCBI Taxonomy" id="121291"/>
    <lineage>
        <taxon>Bacteria</taxon>
        <taxon>Bacillati</taxon>
        <taxon>Actinomycetota</taxon>
        <taxon>Actinomycetes</taxon>
        <taxon>Micrococcales</taxon>
        <taxon>Micrococcaceae</taxon>
        <taxon>Arthrobacter</taxon>
    </lineage>
</organism>
<name>A0ABV5UNK5_9MICC</name>
<dbReference type="EMBL" id="JBHMBH010000019">
    <property type="protein sequence ID" value="MFB9713996.1"/>
    <property type="molecule type" value="Genomic_DNA"/>
</dbReference>
<protein>
    <submittedName>
        <fullName evidence="1">Uncharacterized protein</fullName>
    </submittedName>
</protein>
<evidence type="ECO:0000313" key="2">
    <source>
        <dbReference type="Proteomes" id="UP001589536"/>
    </source>
</evidence>
<keyword evidence="2" id="KW-1185">Reference proteome</keyword>